<dbReference type="InterPro" id="IPR050109">
    <property type="entry name" value="HTH-type_TetR-like_transc_reg"/>
</dbReference>
<dbReference type="InterPro" id="IPR009057">
    <property type="entry name" value="Homeodomain-like_sf"/>
</dbReference>
<dbReference type="Pfam" id="PF09209">
    <property type="entry name" value="CecR_C"/>
    <property type="match status" value="1"/>
</dbReference>
<dbReference type="InterPro" id="IPR036271">
    <property type="entry name" value="Tet_transcr_reg_TetR-rel_C_sf"/>
</dbReference>
<sequence length="230" mass="25226">MQAELFPHPPGKGEQARRRLLLSALEKIGEKGYENASVREIADAAGQNLAAISYYFGSKEKLYAEVLDGIGAFLRSLIGPLAEESRRKLEEGALNPAGAVAVLKQVLGLLLGKQLGASEFDKIRLVMMREQAAPSESFDILYQNSLKPLHQTFCRLLAVATGEEPESTNVILRAHAIFGQVLVFTICRSTILRRLEIDHFEPQHVSTIAAIIEQHLDRLCGPGPFPSPLS</sequence>
<dbReference type="PROSITE" id="PS01081">
    <property type="entry name" value="HTH_TETR_1"/>
    <property type="match status" value="1"/>
</dbReference>
<feature type="domain" description="HTH tetR-type" evidence="3">
    <location>
        <begin position="14"/>
        <end position="74"/>
    </location>
</feature>
<dbReference type="PANTHER" id="PTHR30055:SF226">
    <property type="entry name" value="HTH-TYPE TRANSCRIPTIONAL REGULATOR PKSA"/>
    <property type="match status" value="1"/>
</dbReference>
<dbReference type="InterPro" id="IPR001647">
    <property type="entry name" value="HTH_TetR"/>
</dbReference>
<dbReference type="Pfam" id="PF00440">
    <property type="entry name" value="TetR_N"/>
    <property type="match status" value="1"/>
</dbReference>
<dbReference type="KEGG" id="lamb:KBB96_14445"/>
<reference evidence="4" key="1">
    <citation type="submission" date="2021-04" db="EMBL/GenBank/DDBJ databases">
        <title>Luteolibacter sp. 32A isolated from the skin of an Anderson's salamander (Ambystoma andersonii).</title>
        <authorList>
            <person name="Spergser J."/>
            <person name="Busse H.-J."/>
        </authorList>
    </citation>
    <scope>NUCLEOTIDE SEQUENCE</scope>
    <source>
        <strain evidence="4">32A</strain>
    </source>
</reference>
<dbReference type="InterPro" id="IPR015292">
    <property type="entry name" value="Tscrpt_reg_YbiH_C"/>
</dbReference>
<dbReference type="GO" id="GO:0003700">
    <property type="term" value="F:DNA-binding transcription factor activity"/>
    <property type="evidence" value="ECO:0007669"/>
    <property type="project" value="TreeGrafter"/>
</dbReference>
<accession>A0A975G768</accession>
<evidence type="ECO:0000256" key="2">
    <source>
        <dbReference type="PROSITE-ProRule" id="PRU00335"/>
    </source>
</evidence>
<evidence type="ECO:0000256" key="1">
    <source>
        <dbReference type="ARBA" id="ARBA00023125"/>
    </source>
</evidence>
<dbReference type="InterPro" id="IPR023772">
    <property type="entry name" value="DNA-bd_HTH_TetR-type_CS"/>
</dbReference>
<dbReference type="PANTHER" id="PTHR30055">
    <property type="entry name" value="HTH-TYPE TRANSCRIPTIONAL REGULATOR RUTR"/>
    <property type="match status" value="1"/>
</dbReference>
<evidence type="ECO:0000259" key="3">
    <source>
        <dbReference type="PROSITE" id="PS50977"/>
    </source>
</evidence>
<dbReference type="EMBL" id="CP073100">
    <property type="protein sequence ID" value="QUE50063.1"/>
    <property type="molecule type" value="Genomic_DNA"/>
</dbReference>
<evidence type="ECO:0000313" key="4">
    <source>
        <dbReference type="EMBL" id="QUE50063.1"/>
    </source>
</evidence>
<name>A0A975G768_9BACT</name>
<protein>
    <submittedName>
        <fullName evidence="4">CerR family C-terminal domain-containing protein</fullName>
    </submittedName>
</protein>
<keyword evidence="5" id="KW-1185">Reference proteome</keyword>
<gene>
    <name evidence="4" type="ORF">KBB96_14445</name>
</gene>
<dbReference type="PRINTS" id="PR00455">
    <property type="entry name" value="HTHTETR"/>
</dbReference>
<dbReference type="SUPFAM" id="SSF46689">
    <property type="entry name" value="Homeodomain-like"/>
    <property type="match status" value="1"/>
</dbReference>
<dbReference type="AlphaFoldDB" id="A0A975G768"/>
<keyword evidence="1 2" id="KW-0238">DNA-binding</keyword>
<dbReference type="RefSeq" id="WP_211630152.1">
    <property type="nucleotide sequence ID" value="NZ_CP073100.1"/>
</dbReference>
<proteinExistence type="predicted"/>
<evidence type="ECO:0000313" key="5">
    <source>
        <dbReference type="Proteomes" id="UP000676169"/>
    </source>
</evidence>
<organism evidence="4 5">
    <name type="scientific">Luteolibacter ambystomatis</name>
    <dbReference type="NCBI Taxonomy" id="2824561"/>
    <lineage>
        <taxon>Bacteria</taxon>
        <taxon>Pseudomonadati</taxon>
        <taxon>Verrucomicrobiota</taxon>
        <taxon>Verrucomicrobiia</taxon>
        <taxon>Verrucomicrobiales</taxon>
        <taxon>Verrucomicrobiaceae</taxon>
        <taxon>Luteolibacter</taxon>
    </lineage>
</organism>
<dbReference type="Gene3D" id="1.10.10.60">
    <property type="entry name" value="Homeodomain-like"/>
    <property type="match status" value="1"/>
</dbReference>
<feature type="DNA-binding region" description="H-T-H motif" evidence="2">
    <location>
        <begin position="37"/>
        <end position="56"/>
    </location>
</feature>
<dbReference type="GO" id="GO:0000976">
    <property type="term" value="F:transcription cis-regulatory region binding"/>
    <property type="evidence" value="ECO:0007669"/>
    <property type="project" value="TreeGrafter"/>
</dbReference>
<dbReference type="SUPFAM" id="SSF48498">
    <property type="entry name" value="Tetracyclin repressor-like, C-terminal domain"/>
    <property type="match status" value="1"/>
</dbReference>
<dbReference type="PROSITE" id="PS50977">
    <property type="entry name" value="HTH_TETR_2"/>
    <property type="match status" value="1"/>
</dbReference>
<dbReference type="Gene3D" id="1.10.357.10">
    <property type="entry name" value="Tetracycline Repressor, domain 2"/>
    <property type="match status" value="1"/>
</dbReference>
<dbReference type="Proteomes" id="UP000676169">
    <property type="component" value="Chromosome"/>
</dbReference>